<dbReference type="EMBL" id="AP014936">
    <property type="protein sequence ID" value="BAU47447.1"/>
    <property type="molecule type" value="Genomic_DNA"/>
</dbReference>
<name>A0A1B4VD71_9GAMM</name>
<organism evidence="2 3">
    <name type="scientific">Sulfurifustis variabilis</name>
    <dbReference type="NCBI Taxonomy" id="1675686"/>
    <lineage>
        <taxon>Bacteria</taxon>
        <taxon>Pseudomonadati</taxon>
        <taxon>Pseudomonadota</taxon>
        <taxon>Gammaproteobacteria</taxon>
        <taxon>Acidiferrobacterales</taxon>
        <taxon>Acidiferrobacteraceae</taxon>
        <taxon>Sulfurifustis</taxon>
    </lineage>
</organism>
<feature type="transmembrane region" description="Helical" evidence="1">
    <location>
        <begin position="43"/>
        <end position="62"/>
    </location>
</feature>
<dbReference type="RefSeq" id="WP_096459259.1">
    <property type="nucleotide sequence ID" value="NZ_AP014936.1"/>
</dbReference>
<dbReference type="OrthoDB" id="9155291at2"/>
<feature type="transmembrane region" description="Helical" evidence="1">
    <location>
        <begin position="74"/>
        <end position="90"/>
    </location>
</feature>
<keyword evidence="1" id="KW-1133">Transmembrane helix</keyword>
<accession>A0A1B4VD71</accession>
<dbReference type="KEGG" id="sva:SVA_0868"/>
<dbReference type="Proteomes" id="UP000218899">
    <property type="component" value="Chromosome"/>
</dbReference>
<evidence type="ECO:0000256" key="1">
    <source>
        <dbReference type="SAM" id="Phobius"/>
    </source>
</evidence>
<sequence length="92" mass="9483">MSKNALVSIVGAAALIVAAFVFNPSPEKHRTTIEDVIADRSPIAGVLGLGALTAFTSTYHSWGVGSYTTVNGRVVSVGALGMVFVMQSALSE</sequence>
<reference evidence="2 3" key="1">
    <citation type="submission" date="2015-08" db="EMBL/GenBank/DDBJ databases">
        <title>Complete genome sequence of Sulfurifustis variabilis.</title>
        <authorList>
            <person name="Miura A."/>
            <person name="Kojima H."/>
            <person name="Fukui M."/>
        </authorList>
    </citation>
    <scope>NUCLEOTIDE SEQUENCE [LARGE SCALE GENOMIC DNA]</scope>
    <source>
        <strain evidence="3">skN76</strain>
    </source>
</reference>
<keyword evidence="1" id="KW-0812">Transmembrane</keyword>
<evidence type="ECO:0000313" key="2">
    <source>
        <dbReference type="EMBL" id="BAU47447.1"/>
    </source>
</evidence>
<evidence type="ECO:0000313" key="3">
    <source>
        <dbReference type="Proteomes" id="UP000218899"/>
    </source>
</evidence>
<protein>
    <submittedName>
        <fullName evidence="2">Uncharacterized protein</fullName>
    </submittedName>
</protein>
<keyword evidence="3" id="KW-1185">Reference proteome</keyword>
<proteinExistence type="predicted"/>
<keyword evidence="1" id="KW-0472">Membrane</keyword>
<dbReference type="AlphaFoldDB" id="A0A1B4VD71"/>
<gene>
    <name evidence="2" type="ORF">SVA_0868</name>
</gene>